<accession>A0PZ79</accession>
<keyword evidence="3" id="KW-1185">Reference proteome</keyword>
<dbReference type="KEGG" id="cno:NT01CX_1600"/>
<dbReference type="RefSeq" id="WP_011721688.1">
    <property type="nucleotide sequence ID" value="NC_008593.1"/>
</dbReference>
<protein>
    <recommendedName>
        <fullName evidence="4">Type 4 fimbrial biogenesis protein PilX N-terminal domain-containing protein</fullName>
    </recommendedName>
</protein>
<reference evidence="2 3" key="1">
    <citation type="journal article" date="2006" name="Nat. Biotechnol.">
        <title>The genome and transcriptomes of the anti-tumor agent Clostridium novyi-NT.</title>
        <authorList>
            <person name="Bettegowda C."/>
            <person name="Huang X."/>
            <person name="Lin J."/>
            <person name="Cheong I."/>
            <person name="Kohli M."/>
            <person name="Szabo S.A."/>
            <person name="Zhang X."/>
            <person name="Diaz L.A. Jr."/>
            <person name="Velculescu V.E."/>
            <person name="Parmigiani G."/>
            <person name="Kinzler K.W."/>
            <person name="Vogelstein B."/>
            <person name="Zhou S."/>
        </authorList>
    </citation>
    <scope>NUCLEOTIDE SEQUENCE [LARGE SCALE GENOMIC DNA]</scope>
    <source>
        <strain evidence="2 3">NT</strain>
    </source>
</reference>
<dbReference type="EMBL" id="CP000382">
    <property type="protein sequence ID" value="ABK61029.1"/>
    <property type="molecule type" value="Genomic_DNA"/>
</dbReference>
<gene>
    <name evidence="2" type="ordered locus">NT01CX_1600</name>
</gene>
<keyword evidence="1" id="KW-0472">Membrane</keyword>
<organism evidence="2 3">
    <name type="scientific">Clostridium novyi (strain NT)</name>
    <dbReference type="NCBI Taxonomy" id="386415"/>
    <lineage>
        <taxon>Bacteria</taxon>
        <taxon>Bacillati</taxon>
        <taxon>Bacillota</taxon>
        <taxon>Clostridia</taxon>
        <taxon>Eubacteriales</taxon>
        <taxon>Clostridiaceae</taxon>
        <taxon>Clostridium</taxon>
    </lineage>
</organism>
<dbReference type="PATRIC" id="fig|386415.7.peg.707"/>
<evidence type="ECO:0000313" key="3">
    <source>
        <dbReference type="Proteomes" id="UP000008220"/>
    </source>
</evidence>
<keyword evidence="1" id="KW-0812">Transmembrane</keyword>
<dbReference type="STRING" id="386415.NT01CX_1600"/>
<dbReference type="Proteomes" id="UP000008220">
    <property type="component" value="Chromosome"/>
</dbReference>
<dbReference type="HOGENOM" id="CLU_020664_0_0_9"/>
<evidence type="ECO:0000256" key="1">
    <source>
        <dbReference type="SAM" id="Phobius"/>
    </source>
</evidence>
<sequence length="746" mass="85459">MINIDKLKKSKKGSGLIIVIMVFAFLSIVGMAFISMSLSSYKLRIAKSNAKTGLYGAESGIDEAYGIIGNKVDESITKGDEQVNEFVKEVNSIIQNPEEKIDEKGNFQKLNHMEWENYYKLCIDKKDEPQIKNDKKTYIYTLKDNEFKKCQNKIFKLAYKENILGSESDNGIVYELNNEDNYKFNIQEDGNKEIPKIVAEGKEATEKEKNKLITINIKSNFIHKGIPKEITTNYDVYIPDYNKVYYKEIENKSIPKYPIIEKNVLVNGSMDVQGETKVKGNIYVKGKNSINENRGIILNSSKDVTFGGKVATPEDFKFIGKTKCMVEGDLFAKNVQIKENAPYSTLNVKNASMYTKDDLEIDASGSEVLIDGAYYGLSDGSESSTADKSSSININAVDNMENIDCLLKIRDLKNEGSIIMGTSYADFIKNKEEKNENGELKKDEEKKYQTGESLSIKGNYKAYSFPLIYKDQYKDDKYYKKLLDVEYEYYKFIKNPEYPHIAFVDKFLNGDKLNVFDKSKYFKYICEDEDYSELINKGNNKKDKNNNMEKGVYINWKPNKKNDISIGAIVSKGNLYESTYNLDNQIQDKVKAVTEMYKEETSEKKKFINKKEIVENYETKNLTNIIIKNKSVCSKELEKLLSKDEASIVIIDGDLTVDSDFKFTGILIVTENLTINNGGKLDITEDKEGIMNLIWDNYKILKDIFVDDGIKEKDNFESKESIGIVDKEVIIKKDNLIQMKNWKIIK</sequence>
<evidence type="ECO:0008006" key="4">
    <source>
        <dbReference type="Google" id="ProtNLM"/>
    </source>
</evidence>
<evidence type="ECO:0000313" key="2">
    <source>
        <dbReference type="EMBL" id="ABK61029.1"/>
    </source>
</evidence>
<name>A0PZ79_CLONN</name>
<proteinExistence type="predicted"/>
<dbReference type="eggNOG" id="ENOG50332R9">
    <property type="taxonomic scope" value="Bacteria"/>
</dbReference>
<feature type="transmembrane region" description="Helical" evidence="1">
    <location>
        <begin position="16"/>
        <end position="38"/>
    </location>
</feature>
<dbReference type="AlphaFoldDB" id="A0PZ79"/>
<keyword evidence="1" id="KW-1133">Transmembrane helix</keyword>